<dbReference type="AlphaFoldDB" id="A0A9X3BS59"/>
<evidence type="ECO:0000313" key="3">
    <source>
        <dbReference type="EMBL" id="MCV7419720.1"/>
    </source>
</evidence>
<evidence type="ECO:0000313" key="4">
    <source>
        <dbReference type="Proteomes" id="UP001141629"/>
    </source>
</evidence>
<dbReference type="Proteomes" id="UP001141629">
    <property type="component" value="Unassembled WGS sequence"/>
</dbReference>
<keyword evidence="1" id="KW-0812">Transmembrane</keyword>
<sequence length="250" mass="26361">MGSDRPGHRDWTGAQGVVVTRLFSQIGALVSTPAAPHQESATMVRTRRIVVVVVLLLGATLLGVSLTRTPGSTSFYVLTVALAAVWAIGARLSGPLHIGSVEFRGKNRRPVITGTVTGLLLGGVFIVGGLVAREIGPVREYIVDVLNYANYGALWLVTLITVVNGVAEELFFRGALFTALGTYRPVVTSTIVYAIAVSAAGNPMLGFAGIILGAVCAYERRITGGVLAPMLTHFFWGLVMVLALPPMFGV</sequence>
<evidence type="ECO:0000259" key="2">
    <source>
        <dbReference type="Pfam" id="PF02517"/>
    </source>
</evidence>
<keyword evidence="3" id="KW-0482">Metalloprotease</keyword>
<dbReference type="GO" id="GO:0080120">
    <property type="term" value="P:CAAX-box protein maturation"/>
    <property type="evidence" value="ECO:0007669"/>
    <property type="project" value="UniProtKB-ARBA"/>
</dbReference>
<dbReference type="Pfam" id="PF02517">
    <property type="entry name" value="Rce1-like"/>
    <property type="match status" value="1"/>
</dbReference>
<feature type="transmembrane region" description="Helical" evidence="1">
    <location>
        <begin position="49"/>
        <end position="67"/>
    </location>
</feature>
<keyword evidence="3" id="KW-0645">Protease</keyword>
<dbReference type="InterPro" id="IPR003675">
    <property type="entry name" value="Rce1/LyrA-like_dom"/>
</dbReference>
<gene>
    <name evidence="3" type="ORF">H7K45_04130</name>
</gene>
<reference evidence="3" key="1">
    <citation type="submission" date="2020-07" db="EMBL/GenBank/DDBJ databases">
        <authorList>
            <person name="Pettersson B.M.F."/>
            <person name="Behra P.R.K."/>
            <person name="Ramesh M."/>
            <person name="Das S."/>
            <person name="Dasgupta S."/>
            <person name="Kirsebom L.A."/>
        </authorList>
    </citation>
    <scope>NUCLEOTIDE SEQUENCE</scope>
    <source>
        <strain evidence="3">DSM 44838</strain>
    </source>
</reference>
<keyword evidence="4" id="KW-1185">Reference proteome</keyword>
<feature type="transmembrane region" description="Helical" evidence="1">
    <location>
        <begin position="152"/>
        <end position="171"/>
    </location>
</feature>
<dbReference type="GO" id="GO:0008237">
    <property type="term" value="F:metallopeptidase activity"/>
    <property type="evidence" value="ECO:0007669"/>
    <property type="project" value="UniProtKB-KW"/>
</dbReference>
<dbReference type="GO" id="GO:0004175">
    <property type="term" value="F:endopeptidase activity"/>
    <property type="evidence" value="ECO:0007669"/>
    <property type="project" value="UniProtKB-ARBA"/>
</dbReference>
<keyword evidence="1" id="KW-0472">Membrane</keyword>
<keyword evidence="1" id="KW-1133">Transmembrane helix</keyword>
<accession>A0A9X3BS59</accession>
<feature type="transmembrane region" description="Helical" evidence="1">
    <location>
        <begin position="226"/>
        <end position="244"/>
    </location>
</feature>
<name>A0A9X3BS59_9MYCO</name>
<keyword evidence="3" id="KW-0378">Hydrolase</keyword>
<feature type="transmembrane region" description="Helical" evidence="1">
    <location>
        <begin position="191"/>
        <end position="214"/>
    </location>
</feature>
<dbReference type="EMBL" id="JACKVK010000003">
    <property type="protein sequence ID" value="MCV7419720.1"/>
    <property type="molecule type" value="Genomic_DNA"/>
</dbReference>
<feature type="domain" description="CAAX prenyl protease 2/Lysostaphin resistance protein A-like" evidence="2">
    <location>
        <begin position="153"/>
        <end position="238"/>
    </location>
</feature>
<evidence type="ECO:0000256" key="1">
    <source>
        <dbReference type="SAM" id="Phobius"/>
    </source>
</evidence>
<organism evidence="3 4">
    <name type="scientific">Mycobacterium yunnanensis</name>
    <dbReference type="NCBI Taxonomy" id="368477"/>
    <lineage>
        <taxon>Bacteria</taxon>
        <taxon>Bacillati</taxon>
        <taxon>Actinomycetota</taxon>
        <taxon>Actinomycetes</taxon>
        <taxon>Mycobacteriales</taxon>
        <taxon>Mycobacteriaceae</taxon>
        <taxon>Mycobacterium</taxon>
    </lineage>
</organism>
<feature type="transmembrane region" description="Helical" evidence="1">
    <location>
        <begin position="73"/>
        <end position="90"/>
    </location>
</feature>
<reference evidence="3" key="2">
    <citation type="journal article" date="2022" name="BMC Genomics">
        <title>Comparative genome analysis of mycobacteria focusing on tRNA and non-coding RNA.</title>
        <authorList>
            <person name="Behra P.R.K."/>
            <person name="Pettersson B.M.F."/>
            <person name="Ramesh M."/>
            <person name="Das S."/>
            <person name="Dasgupta S."/>
            <person name="Kirsebom L.A."/>
        </authorList>
    </citation>
    <scope>NUCLEOTIDE SEQUENCE</scope>
    <source>
        <strain evidence="3">DSM 44838</strain>
    </source>
</reference>
<feature type="transmembrane region" description="Helical" evidence="1">
    <location>
        <begin position="111"/>
        <end position="132"/>
    </location>
</feature>
<comment type="caution">
    <text evidence="3">The sequence shown here is derived from an EMBL/GenBank/DDBJ whole genome shotgun (WGS) entry which is preliminary data.</text>
</comment>
<proteinExistence type="predicted"/>
<protein>
    <submittedName>
        <fullName evidence="3">CPBP family intramembrane metalloprotease</fullName>
    </submittedName>
</protein>